<proteinExistence type="predicted"/>
<keyword evidence="1" id="KW-0812">Transmembrane</keyword>
<keyword evidence="1" id="KW-1133">Transmembrane helix</keyword>
<feature type="transmembrane region" description="Helical" evidence="1">
    <location>
        <begin position="44"/>
        <end position="63"/>
    </location>
</feature>
<organism evidence="2">
    <name type="scientific">Candidatus Nitrotoga fabula</name>
    <dbReference type="NCBI Taxonomy" id="2182327"/>
    <lineage>
        <taxon>Bacteria</taxon>
        <taxon>Pseudomonadati</taxon>
        <taxon>Pseudomonadota</taxon>
        <taxon>Betaproteobacteria</taxon>
        <taxon>Nitrosomonadales</taxon>
        <taxon>Gallionellaceae</taxon>
        <taxon>Candidatus Nitrotoga</taxon>
    </lineage>
</organism>
<reference evidence="2" key="1">
    <citation type="submission" date="2018-05" db="EMBL/GenBank/DDBJ databases">
        <authorList>
            <person name="Lanie J.A."/>
            <person name="Ng W.-L."/>
            <person name="Kazmierczak K.M."/>
            <person name="Andrzejewski T.M."/>
            <person name="Davidsen T.M."/>
            <person name="Wayne K.J."/>
            <person name="Tettelin H."/>
            <person name="Glass J.I."/>
            <person name="Rusch D."/>
            <person name="Podicherti R."/>
            <person name="Tsui H.-C.T."/>
            <person name="Winkler M.E."/>
        </authorList>
    </citation>
    <scope>NUCLEOTIDE SEQUENCE</scope>
    <source>
        <strain evidence="2">KNB</strain>
    </source>
</reference>
<accession>A0A2X0QUH7</accession>
<evidence type="ECO:0000256" key="1">
    <source>
        <dbReference type="SAM" id="Phobius"/>
    </source>
</evidence>
<gene>
    <name evidence="2" type="ORF">NITFAB_0716</name>
</gene>
<sequence length="65" mass="7483">MEYQCDSDGAGLAVYFASAVTEREGLGPHIQEERYYLLMTSRVLAAKCTLAAYICWYICWLYFNL</sequence>
<protein>
    <submittedName>
        <fullName evidence="2">Uncharacterized protein</fullName>
    </submittedName>
</protein>
<dbReference type="AlphaFoldDB" id="A0A2X0QUH7"/>
<keyword evidence="1" id="KW-0472">Membrane</keyword>
<dbReference type="EMBL" id="LS423452">
    <property type="protein sequence ID" value="SPS05127.1"/>
    <property type="molecule type" value="Genomic_DNA"/>
</dbReference>
<evidence type="ECO:0000313" key="2">
    <source>
        <dbReference type="EMBL" id="SPS05127.1"/>
    </source>
</evidence>
<name>A0A2X0QUH7_9PROT</name>